<organism evidence="1 2">
    <name type="scientific">Heracleum sosnowskyi</name>
    <dbReference type="NCBI Taxonomy" id="360622"/>
    <lineage>
        <taxon>Eukaryota</taxon>
        <taxon>Viridiplantae</taxon>
        <taxon>Streptophyta</taxon>
        <taxon>Embryophyta</taxon>
        <taxon>Tracheophyta</taxon>
        <taxon>Spermatophyta</taxon>
        <taxon>Magnoliopsida</taxon>
        <taxon>eudicotyledons</taxon>
        <taxon>Gunneridae</taxon>
        <taxon>Pentapetalae</taxon>
        <taxon>asterids</taxon>
        <taxon>campanulids</taxon>
        <taxon>Apiales</taxon>
        <taxon>Apiaceae</taxon>
        <taxon>Apioideae</taxon>
        <taxon>apioid superclade</taxon>
        <taxon>Tordylieae</taxon>
        <taxon>Tordyliinae</taxon>
        <taxon>Heracleum</taxon>
    </lineage>
</organism>
<dbReference type="Proteomes" id="UP001237642">
    <property type="component" value="Unassembled WGS sequence"/>
</dbReference>
<keyword evidence="2" id="KW-1185">Reference proteome</keyword>
<proteinExistence type="predicted"/>
<reference evidence="1" key="2">
    <citation type="submission" date="2023-05" db="EMBL/GenBank/DDBJ databases">
        <authorList>
            <person name="Schelkunov M.I."/>
        </authorList>
    </citation>
    <scope>NUCLEOTIDE SEQUENCE</scope>
    <source>
        <strain evidence="1">Hsosn_3</strain>
        <tissue evidence="1">Leaf</tissue>
    </source>
</reference>
<evidence type="ECO:0000313" key="1">
    <source>
        <dbReference type="EMBL" id="KAK1366968.1"/>
    </source>
</evidence>
<reference evidence="1" key="1">
    <citation type="submission" date="2023-02" db="EMBL/GenBank/DDBJ databases">
        <title>Genome of toxic invasive species Heracleum sosnowskyi carries increased number of genes despite the absence of recent whole-genome duplications.</title>
        <authorList>
            <person name="Schelkunov M."/>
            <person name="Shtratnikova V."/>
            <person name="Makarenko M."/>
            <person name="Klepikova A."/>
            <person name="Omelchenko D."/>
            <person name="Novikova G."/>
            <person name="Obukhova E."/>
            <person name="Bogdanov V."/>
            <person name="Penin A."/>
            <person name="Logacheva M."/>
        </authorList>
    </citation>
    <scope>NUCLEOTIDE SEQUENCE</scope>
    <source>
        <strain evidence="1">Hsosn_3</strain>
        <tissue evidence="1">Leaf</tissue>
    </source>
</reference>
<accession>A0AAD8HHX0</accession>
<evidence type="ECO:0000313" key="2">
    <source>
        <dbReference type="Proteomes" id="UP001237642"/>
    </source>
</evidence>
<dbReference type="AlphaFoldDB" id="A0AAD8HHX0"/>
<gene>
    <name evidence="1" type="ORF">POM88_042529</name>
</gene>
<comment type="caution">
    <text evidence="1">The sequence shown here is derived from an EMBL/GenBank/DDBJ whole genome shotgun (WGS) entry which is preliminary data.</text>
</comment>
<dbReference type="EMBL" id="JAUIZM010000009">
    <property type="protein sequence ID" value="KAK1366968.1"/>
    <property type="molecule type" value="Genomic_DNA"/>
</dbReference>
<sequence>MEGDASEMANCLKQILKRSPGNQTFLTPISKVVLTDIYLRELWTSVAPFLPSDSKNSGIMLIRITQFFSCSIDVGFDFENCDKLGGDEVDWCSSDGVDRILSLGFGNPRKVSLGEAYGVGVYLSPQINPGHIITRHLGYALMQRWLHISQTLMLEACAMGPHSTGNPSVLDPEQIDERELHGLTACQKTNLHLSYPFRKKACRHAFMIRETSPRIIPSKSHELKFLSNSGTTLFKDSVQDEECLFEAVTLVDSVQDEECLFEAVTLVNVVNCAV</sequence>
<protein>
    <submittedName>
        <fullName evidence="1">Uncharacterized protein</fullName>
    </submittedName>
</protein>
<name>A0AAD8HHX0_9APIA</name>